<reference evidence="1" key="1">
    <citation type="submission" date="2016-05" db="EMBL/GenBank/DDBJ databases">
        <authorList>
            <person name="Lavstsen T."/>
            <person name="Jespersen J.S."/>
        </authorList>
    </citation>
    <scope>NUCLEOTIDE SEQUENCE</scope>
    <source>
        <tissue evidence="1">Brain</tissue>
    </source>
</reference>
<sequence length="44" mass="5128">LSFTDYILMTPGGCWVVLQSNRQTSKLRLTILQRQINPAEEQMF</sequence>
<gene>
    <name evidence="1" type="primary">Nfu_g_1_011700</name>
</gene>
<organism evidence="1">
    <name type="scientific">Nothobranchius furzeri</name>
    <name type="common">Turquoise killifish</name>
    <dbReference type="NCBI Taxonomy" id="105023"/>
    <lineage>
        <taxon>Eukaryota</taxon>
        <taxon>Metazoa</taxon>
        <taxon>Chordata</taxon>
        <taxon>Craniata</taxon>
        <taxon>Vertebrata</taxon>
        <taxon>Euteleostomi</taxon>
        <taxon>Actinopterygii</taxon>
        <taxon>Neopterygii</taxon>
        <taxon>Teleostei</taxon>
        <taxon>Neoteleostei</taxon>
        <taxon>Acanthomorphata</taxon>
        <taxon>Ovalentaria</taxon>
        <taxon>Atherinomorphae</taxon>
        <taxon>Cyprinodontiformes</taxon>
        <taxon>Nothobranchiidae</taxon>
        <taxon>Nothobranchius</taxon>
    </lineage>
</organism>
<reference evidence="1" key="2">
    <citation type="submission" date="2016-06" db="EMBL/GenBank/DDBJ databases">
        <title>The genome of a short-lived fish provides insights into sex chromosome evolution and the genetic control of aging.</title>
        <authorList>
            <person name="Reichwald K."/>
            <person name="Felder M."/>
            <person name="Petzold A."/>
            <person name="Koch P."/>
            <person name="Groth M."/>
            <person name="Platzer M."/>
        </authorList>
    </citation>
    <scope>NUCLEOTIDE SEQUENCE</scope>
    <source>
        <tissue evidence="1">Brain</tissue>
    </source>
</reference>
<name>A0A1A8V992_NOTFU</name>
<dbReference type="EMBL" id="HAEJ01015939">
    <property type="protein sequence ID" value="SBS56396.1"/>
    <property type="molecule type" value="Transcribed_RNA"/>
</dbReference>
<feature type="non-terminal residue" evidence="1">
    <location>
        <position position="1"/>
    </location>
</feature>
<protein>
    <submittedName>
        <fullName evidence="1">Uncharacterized protein</fullName>
    </submittedName>
</protein>
<accession>A0A1A8V992</accession>
<evidence type="ECO:0000313" key="1">
    <source>
        <dbReference type="EMBL" id="SBS56396.1"/>
    </source>
</evidence>
<proteinExistence type="predicted"/>
<dbReference type="AlphaFoldDB" id="A0A1A8V992"/>